<comment type="similarity">
    <text evidence="1 4">Belongs to the acetyltransferase Eis family.</text>
</comment>
<sequence length="412" mass="44773">MTSELRVPDPADWNEWYATLETAFGGITEAPEERALWRELTEPERSLGVWDGKQYTGTLSAFSFGVSVPGGAVVPAAALTMVGVLPTHRRQGLLTRMMRRHLEDVRAAGREPLAVLTASEPAIYGRFGYGVATWRLLAEIPGRVVTLDLPPGTEGVTLRLVPSEEALPLTEAVYARQVARRPGMPARAPGWEKTETLDPESERDGGSARHCVLAERDGEAVGYARYSVREHTEGPGGTAAFRVSLFSLEADDHAAYAALWRYLLSIDLSTGVTMRRRPVDDPWQYLVSDIRVCRVQVRDDLYLRPVDVGAALAARRYPGGVDTVLEVADPFCPWNEGRWRLSGDASGARCERTADAAELRLSVRELGSAYLGGVGLAALGRAGRVTELRPGALDAVSAAFTAPVAPWLPHGF</sequence>
<dbReference type="InterPro" id="IPR016181">
    <property type="entry name" value="Acyl_CoA_acyltransferase"/>
</dbReference>
<dbReference type="Gene3D" id="3.30.1050.10">
    <property type="entry name" value="SCP2 sterol-binding domain"/>
    <property type="match status" value="1"/>
</dbReference>
<evidence type="ECO:0000313" key="8">
    <source>
        <dbReference type="Proteomes" id="UP000199207"/>
    </source>
</evidence>
<dbReference type="GO" id="GO:0034069">
    <property type="term" value="F:aminoglycoside N-acetyltransferase activity"/>
    <property type="evidence" value="ECO:0007669"/>
    <property type="project" value="TreeGrafter"/>
</dbReference>
<dbReference type="CDD" id="cd04301">
    <property type="entry name" value="NAT_SF"/>
    <property type="match status" value="1"/>
</dbReference>
<dbReference type="STRING" id="910347.SAMN05421773_101698"/>
<accession>A0A1I1FKN7</accession>
<feature type="binding site" evidence="4">
    <location>
        <begin position="82"/>
        <end position="84"/>
    </location>
    <ligand>
        <name>acetyl-CoA</name>
        <dbReference type="ChEBI" id="CHEBI:57288"/>
    </ligand>
</feature>
<dbReference type="RefSeq" id="WP_093837061.1">
    <property type="nucleotide sequence ID" value="NZ_FOLM01000001.1"/>
</dbReference>
<dbReference type="Gene3D" id="3.40.630.30">
    <property type="match status" value="2"/>
</dbReference>
<proteinExistence type="inferred from homology"/>
<dbReference type="Proteomes" id="UP000199207">
    <property type="component" value="Unassembled WGS sequence"/>
</dbReference>
<dbReference type="OrthoDB" id="8399956at2"/>
<reference evidence="7 8" key="1">
    <citation type="submission" date="2016-10" db="EMBL/GenBank/DDBJ databases">
        <authorList>
            <person name="de Groot N.N."/>
        </authorList>
    </citation>
    <scope>NUCLEOTIDE SEQUENCE [LARGE SCALE GENOMIC DNA]</scope>
    <source>
        <strain evidence="7 8">CGMCC 4.5739</strain>
    </source>
</reference>
<feature type="binding site" evidence="4">
    <location>
        <begin position="119"/>
        <end position="120"/>
    </location>
    <ligand>
        <name>acetyl-CoA</name>
        <dbReference type="ChEBI" id="CHEBI:57288"/>
    </ligand>
</feature>
<organism evidence="7 8">
    <name type="scientific">Streptomyces aidingensis</name>
    <dbReference type="NCBI Taxonomy" id="910347"/>
    <lineage>
        <taxon>Bacteria</taxon>
        <taxon>Bacillati</taxon>
        <taxon>Actinomycetota</taxon>
        <taxon>Actinomycetes</taxon>
        <taxon>Kitasatosporales</taxon>
        <taxon>Streptomycetaceae</taxon>
        <taxon>Streptomyces</taxon>
    </lineage>
</organism>
<feature type="region of interest" description="Disordered" evidence="5">
    <location>
        <begin position="184"/>
        <end position="209"/>
    </location>
</feature>
<gene>
    <name evidence="7" type="ORF">SAMN05421773_101698</name>
</gene>
<dbReference type="NCBIfam" id="NF002367">
    <property type="entry name" value="PRK01346.1-4"/>
    <property type="match status" value="1"/>
</dbReference>
<feature type="active site" description="Proton donor" evidence="4">
    <location>
        <position position="124"/>
    </location>
</feature>
<dbReference type="InterPro" id="IPR041380">
    <property type="entry name" value="Acetyltransf_17"/>
</dbReference>
<feature type="compositionally biased region" description="Basic and acidic residues" evidence="5">
    <location>
        <begin position="190"/>
        <end position="209"/>
    </location>
</feature>
<feature type="domain" description="N-acetyltransferase" evidence="6">
    <location>
        <begin position="3"/>
        <end position="150"/>
    </location>
</feature>
<evidence type="ECO:0000256" key="5">
    <source>
        <dbReference type="SAM" id="MobiDB-lite"/>
    </source>
</evidence>
<dbReference type="PANTHER" id="PTHR37817:SF1">
    <property type="entry name" value="N-ACETYLTRANSFERASE EIS"/>
    <property type="match status" value="1"/>
</dbReference>
<keyword evidence="3 4" id="KW-0012">Acyltransferase</keyword>
<evidence type="ECO:0000256" key="3">
    <source>
        <dbReference type="ARBA" id="ARBA00023315"/>
    </source>
</evidence>
<dbReference type="PANTHER" id="PTHR37817">
    <property type="entry name" value="N-ACETYLTRANSFERASE EIS"/>
    <property type="match status" value="1"/>
</dbReference>
<dbReference type="HAMAP" id="MF_01812">
    <property type="entry name" value="Eis"/>
    <property type="match status" value="1"/>
</dbReference>
<dbReference type="InterPro" id="IPR036527">
    <property type="entry name" value="SCP2_sterol-bd_dom_sf"/>
</dbReference>
<dbReference type="InterPro" id="IPR022902">
    <property type="entry name" value="NAcTrfase_Eis"/>
</dbReference>
<dbReference type="InterPro" id="IPR051554">
    <property type="entry name" value="Acetyltransferase_Eis"/>
</dbReference>
<keyword evidence="2 4" id="KW-0808">Transferase</keyword>
<dbReference type="AlphaFoldDB" id="A0A1I1FKN7"/>
<evidence type="ECO:0000256" key="1">
    <source>
        <dbReference type="ARBA" id="ARBA00009213"/>
    </source>
</evidence>
<name>A0A1I1FKN7_9ACTN</name>
<evidence type="ECO:0000259" key="6">
    <source>
        <dbReference type="PROSITE" id="PS51186"/>
    </source>
</evidence>
<dbReference type="EMBL" id="FOLM01000001">
    <property type="protein sequence ID" value="SFB97630.1"/>
    <property type="molecule type" value="Genomic_DNA"/>
</dbReference>
<comment type="subunit">
    <text evidence="4">Homohexamer; trimer of dimers.</text>
</comment>
<protein>
    <submittedName>
        <fullName evidence="7">Predicted acetyltransferase</fullName>
    </submittedName>
</protein>
<dbReference type="InterPro" id="IPR000182">
    <property type="entry name" value="GNAT_dom"/>
</dbReference>
<evidence type="ECO:0000256" key="4">
    <source>
        <dbReference type="HAMAP-Rule" id="MF_01812"/>
    </source>
</evidence>
<dbReference type="PROSITE" id="PS51186">
    <property type="entry name" value="GNAT"/>
    <property type="match status" value="1"/>
</dbReference>
<dbReference type="SUPFAM" id="SSF55718">
    <property type="entry name" value="SCP-like"/>
    <property type="match status" value="1"/>
</dbReference>
<keyword evidence="8" id="KW-1185">Reference proteome</keyword>
<dbReference type="SUPFAM" id="SSF55729">
    <property type="entry name" value="Acyl-CoA N-acyltransferases (Nat)"/>
    <property type="match status" value="1"/>
</dbReference>
<feature type="active site" description="Proton acceptor; via carboxylate" evidence="4">
    <location>
        <position position="412"/>
    </location>
</feature>
<dbReference type="Pfam" id="PF13530">
    <property type="entry name" value="SCP2_2"/>
    <property type="match status" value="1"/>
</dbReference>
<dbReference type="Pfam" id="PF17668">
    <property type="entry name" value="Acetyltransf_17"/>
    <property type="match status" value="1"/>
</dbReference>
<dbReference type="InterPro" id="IPR025559">
    <property type="entry name" value="Eis_dom"/>
</dbReference>
<dbReference type="Pfam" id="PF13527">
    <property type="entry name" value="Acetyltransf_9"/>
    <property type="match status" value="1"/>
</dbReference>
<evidence type="ECO:0000313" key="7">
    <source>
        <dbReference type="EMBL" id="SFB97630.1"/>
    </source>
</evidence>
<feature type="binding site" evidence="4">
    <location>
        <begin position="90"/>
        <end position="95"/>
    </location>
    <ligand>
        <name>acetyl-CoA</name>
        <dbReference type="ChEBI" id="CHEBI:57288"/>
    </ligand>
</feature>
<dbReference type="GO" id="GO:0030649">
    <property type="term" value="P:aminoglycoside antibiotic catabolic process"/>
    <property type="evidence" value="ECO:0007669"/>
    <property type="project" value="TreeGrafter"/>
</dbReference>
<evidence type="ECO:0000256" key="2">
    <source>
        <dbReference type="ARBA" id="ARBA00022679"/>
    </source>
</evidence>